<reference evidence="2 3" key="1">
    <citation type="journal article" date="2020" name="ISME J.">
        <title>Uncovering the hidden diversity of litter-decomposition mechanisms in mushroom-forming fungi.</title>
        <authorList>
            <person name="Floudas D."/>
            <person name="Bentzer J."/>
            <person name="Ahren D."/>
            <person name="Johansson T."/>
            <person name="Persson P."/>
            <person name="Tunlid A."/>
        </authorList>
    </citation>
    <scope>NUCLEOTIDE SEQUENCE [LARGE SCALE GENOMIC DNA]</scope>
    <source>
        <strain evidence="2 3">CBS 146.42</strain>
    </source>
</reference>
<name>A0A8H5G7K0_9AGAR</name>
<dbReference type="Gene3D" id="3.40.50.720">
    <property type="entry name" value="NAD(P)-binding Rossmann-like Domain"/>
    <property type="match status" value="1"/>
</dbReference>
<comment type="caution">
    <text evidence="2">The sequence shown here is derived from an EMBL/GenBank/DDBJ whole genome shotgun (WGS) entry which is preliminary data.</text>
</comment>
<feature type="domain" description="Enoyl reductase (ER)" evidence="1">
    <location>
        <begin position="10"/>
        <end position="260"/>
    </location>
</feature>
<evidence type="ECO:0000259" key="1">
    <source>
        <dbReference type="SMART" id="SM00829"/>
    </source>
</evidence>
<evidence type="ECO:0000313" key="3">
    <source>
        <dbReference type="Proteomes" id="UP000559027"/>
    </source>
</evidence>
<gene>
    <name evidence="2" type="ORF">D9756_003633</name>
</gene>
<dbReference type="OrthoDB" id="3233595at2759"/>
<accession>A0A8H5G7K0</accession>
<dbReference type="InterPro" id="IPR013149">
    <property type="entry name" value="ADH-like_C"/>
</dbReference>
<dbReference type="PANTHER" id="PTHR45348">
    <property type="entry name" value="HYPOTHETICAL OXIDOREDUCTASE (EUROFUNG)"/>
    <property type="match status" value="1"/>
</dbReference>
<evidence type="ECO:0000313" key="2">
    <source>
        <dbReference type="EMBL" id="KAF5359807.1"/>
    </source>
</evidence>
<dbReference type="Pfam" id="PF00107">
    <property type="entry name" value="ADH_zinc_N"/>
    <property type="match status" value="1"/>
</dbReference>
<dbReference type="InterPro" id="IPR047122">
    <property type="entry name" value="Trans-enoyl_RdTase-like"/>
</dbReference>
<proteinExistence type="predicted"/>
<dbReference type="Gene3D" id="3.90.180.10">
    <property type="entry name" value="Medium-chain alcohol dehydrogenases, catalytic domain"/>
    <property type="match status" value="1"/>
</dbReference>
<organism evidence="2 3">
    <name type="scientific">Leucocoprinus leucothites</name>
    <dbReference type="NCBI Taxonomy" id="201217"/>
    <lineage>
        <taxon>Eukaryota</taxon>
        <taxon>Fungi</taxon>
        <taxon>Dikarya</taxon>
        <taxon>Basidiomycota</taxon>
        <taxon>Agaricomycotina</taxon>
        <taxon>Agaricomycetes</taxon>
        <taxon>Agaricomycetidae</taxon>
        <taxon>Agaricales</taxon>
        <taxon>Agaricineae</taxon>
        <taxon>Agaricaceae</taxon>
        <taxon>Leucocoprinus</taxon>
    </lineage>
</organism>
<sequence length="276" mass="30010">MQNALLISEKQAEFTLTTRPVPQAGTGEVLIKIRAASLNPVDWKIQKYGVFHEEYPAILGYDVAGDIVAVGKGATRFSVGDRIFGRCLPYPDYSAYQEYCKLKEDWVAKSLLDSETITYEQASTFPCALIAAYQGLYNDAPYGMALTPLVPQGKRKYVGEAILIIGGGSSVGQFVIQLAKASGFSQIITTASSKHTKKLKELGATHIIDRTIPLDTIQTNLAEIIGSQGGGIKYVFDAISEPETQKAAFDLLSPGGKLEIVLPPQVPIDSEERRLH</sequence>
<dbReference type="PANTHER" id="PTHR45348:SF2">
    <property type="entry name" value="ZINC-TYPE ALCOHOL DEHYDROGENASE-LIKE PROTEIN C2E1P3.01"/>
    <property type="match status" value="1"/>
</dbReference>
<dbReference type="SUPFAM" id="SSF50129">
    <property type="entry name" value="GroES-like"/>
    <property type="match status" value="1"/>
</dbReference>
<dbReference type="SUPFAM" id="SSF51735">
    <property type="entry name" value="NAD(P)-binding Rossmann-fold domains"/>
    <property type="match status" value="1"/>
</dbReference>
<dbReference type="InterPro" id="IPR036291">
    <property type="entry name" value="NAD(P)-bd_dom_sf"/>
</dbReference>
<dbReference type="EMBL" id="JAACJO010000004">
    <property type="protein sequence ID" value="KAF5359807.1"/>
    <property type="molecule type" value="Genomic_DNA"/>
</dbReference>
<protein>
    <recommendedName>
        <fullName evidence="1">Enoyl reductase (ER) domain-containing protein</fullName>
    </recommendedName>
</protein>
<dbReference type="Proteomes" id="UP000559027">
    <property type="component" value="Unassembled WGS sequence"/>
</dbReference>
<dbReference type="AlphaFoldDB" id="A0A8H5G7K0"/>
<dbReference type="CDD" id="cd08249">
    <property type="entry name" value="enoyl_reductase_like"/>
    <property type="match status" value="1"/>
</dbReference>
<keyword evidence="3" id="KW-1185">Reference proteome</keyword>
<dbReference type="Pfam" id="PF08240">
    <property type="entry name" value="ADH_N"/>
    <property type="match status" value="1"/>
</dbReference>
<dbReference type="InterPro" id="IPR011032">
    <property type="entry name" value="GroES-like_sf"/>
</dbReference>
<dbReference type="GO" id="GO:0016651">
    <property type="term" value="F:oxidoreductase activity, acting on NAD(P)H"/>
    <property type="evidence" value="ECO:0007669"/>
    <property type="project" value="InterPro"/>
</dbReference>
<dbReference type="InterPro" id="IPR013154">
    <property type="entry name" value="ADH-like_N"/>
</dbReference>
<dbReference type="SMART" id="SM00829">
    <property type="entry name" value="PKS_ER"/>
    <property type="match status" value="1"/>
</dbReference>
<dbReference type="InterPro" id="IPR020843">
    <property type="entry name" value="ER"/>
</dbReference>